<proteinExistence type="inferred from homology"/>
<dbReference type="Gene3D" id="3.40.50.720">
    <property type="entry name" value="NAD(P)-binding Rossmann-like Domain"/>
    <property type="match status" value="1"/>
</dbReference>
<organism evidence="9 10">
    <name type="scientific">Gaetbulibacter aquiaggeris</name>
    <dbReference type="NCBI Taxonomy" id="1735373"/>
    <lineage>
        <taxon>Bacteria</taxon>
        <taxon>Pseudomonadati</taxon>
        <taxon>Bacteroidota</taxon>
        <taxon>Flavobacteriia</taxon>
        <taxon>Flavobacteriales</taxon>
        <taxon>Flavobacteriaceae</taxon>
        <taxon>Gaetbulibacter</taxon>
    </lineage>
</organism>
<feature type="transmembrane region" description="Helical" evidence="7">
    <location>
        <begin position="74"/>
        <end position="96"/>
    </location>
</feature>
<feature type="transmembrane region" description="Helical" evidence="7">
    <location>
        <begin position="50"/>
        <end position="68"/>
    </location>
</feature>
<keyword evidence="6 7" id="KW-0472">Membrane</keyword>
<dbReference type="InterPro" id="IPR003362">
    <property type="entry name" value="Bact_transf"/>
</dbReference>
<comment type="similarity">
    <text evidence="2">Belongs to the bacterial sugar transferase family.</text>
</comment>
<reference evidence="9 10" key="1">
    <citation type="submission" date="2024-02" db="EMBL/GenBank/DDBJ databases">
        <title>A Gaetbulibacter species isolated from tidal flats and genomic insights of their niches.</title>
        <authorList>
            <person name="Ye Y."/>
        </authorList>
    </citation>
    <scope>NUCLEOTIDE SEQUENCE [LARGE SCALE GENOMIC DNA]</scope>
    <source>
        <strain evidence="9 10">KEM-8</strain>
    </source>
</reference>
<evidence type="ECO:0000313" key="9">
    <source>
        <dbReference type="EMBL" id="MFH6767368.1"/>
    </source>
</evidence>
<dbReference type="InterPro" id="IPR017475">
    <property type="entry name" value="EPS_sugar_tfrase"/>
</dbReference>
<evidence type="ECO:0000256" key="4">
    <source>
        <dbReference type="ARBA" id="ARBA00022692"/>
    </source>
</evidence>
<evidence type="ECO:0000256" key="1">
    <source>
        <dbReference type="ARBA" id="ARBA00004141"/>
    </source>
</evidence>
<dbReference type="NCBIfam" id="TIGR03025">
    <property type="entry name" value="EPS_sugtrans"/>
    <property type="match status" value="1"/>
</dbReference>
<dbReference type="Proteomes" id="UP001610104">
    <property type="component" value="Unassembled WGS sequence"/>
</dbReference>
<evidence type="ECO:0000256" key="2">
    <source>
        <dbReference type="ARBA" id="ARBA00006464"/>
    </source>
</evidence>
<gene>
    <name evidence="9" type="ORF">V8G56_01365</name>
</gene>
<keyword evidence="4 7" id="KW-0812">Transmembrane</keyword>
<dbReference type="PANTHER" id="PTHR30576">
    <property type="entry name" value="COLANIC BIOSYNTHESIS UDP-GLUCOSE LIPID CARRIER TRANSFERASE"/>
    <property type="match status" value="1"/>
</dbReference>
<comment type="subcellular location">
    <subcellularLocation>
        <location evidence="1">Membrane</location>
        <topology evidence="1">Multi-pass membrane protein</topology>
    </subcellularLocation>
</comment>
<evidence type="ECO:0000313" key="10">
    <source>
        <dbReference type="Proteomes" id="UP001610104"/>
    </source>
</evidence>
<evidence type="ECO:0000259" key="8">
    <source>
        <dbReference type="Pfam" id="PF02397"/>
    </source>
</evidence>
<evidence type="ECO:0000256" key="7">
    <source>
        <dbReference type="SAM" id="Phobius"/>
    </source>
</evidence>
<evidence type="ECO:0000256" key="3">
    <source>
        <dbReference type="ARBA" id="ARBA00022679"/>
    </source>
</evidence>
<comment type="caution">
    <text evidence="9">The sequence shown here is derived from an EMBL/GenBank/DDBJ whole genome shotgun (WGS) entry which is preliminary data.</text>
</comment>
<keyword evidence="10" id="KW-1185">Reference proteome</keyword>
<dbReference type="Pfam" id="PF02397">
    <property type="entry name" value="Bac_transf"/>
    <property type="match status" value="1"/>
</dbReference>
<protein>
    <submittedName>
        <fullName evidence="9">Exopolysaccharide biosynthesis polyprenyl glycosylphosphotransferase</fullName>
    </submittedName>
</protein>
<sequence length="428" mass="50521">MLFISGFLNIFLTQKPIDLIFFISFWIILSISFSFYKVYRYTKIIKIVSLLSKQITTFVLLIFTYLYINDSKILFENVVIFFVFTLVIFNIWRIFLHIIFRKYRIITGSNYKQVVIIGRNESTKKLEEFFNYNLGYGYKFVGYFTNEENNDKKGSIAQSFDFILKNKIDEVYCSVKELTNNQIKEFIDFCDINLKTLKFIPDSEELFSKNLYLNYYDITPILSLRDIPLDDPINAATKRIFDIIFSSIVIIFVLSWLIPILGLIIILESRGPIFFQQNRPGIKEKGFGCYKFRSMTLNSRSEDSATRNDARVTRVGKFIRRTSIDELPQFFNVLFGTMSVVGPRPHLWRQNKMYGTKISKYMMRHFVKPGVTGLAQVRGYRGEIETREDIVNRTKYDVFYIENWSLLLDFNIIIQTVLNMFKGEEKAY</sequence>
<dbReference type="Pfam" id="PF13727">
    <property type="entry name" value="CoA_binding_3"/>
    <property type="match status" value="1"/>
</dbReference>
<dbReference type="PANTHER" id="PTHR30576:SF0">
    <property type="entry name" value="UNDECAPRENYL-PHOSPHATE N-ACETYLGALACTOSAMINYL 1-PHOSPHATE TRANSFERASE-RELATED"/>
    <property type="match status" value="1"/>
</dbReference>
<evidence type="ECO:0000256" key="5">
    <source>
        <dbReference type="ARBA" id="ARBA00022989"/>
    </source>
</evidence>
<keyword evidence="3" id="KW-0808">Transferase</keyword>
<dbReference type="EMBL" id="JBAWKC010000001">
    <property type="protein sequence ID" value="MFH6767368.1"/>
    <property type="molecule type" value="Genomic_DNA"/>
</dbReference>
<evidence type="ECO:0000256" key="6">
    <source>
        <dbReference type="ARBA" id="ARBA00023136"/>
    </source>
</evidence>
<keyword evidence="5 7" id="KW-1133">Transmembrane helix</keyword>
<feature type="domain" description="Bacterial sugar transferase" evidence="8">
    <location>
        <begin position="238"/>
        <end position="422"/>
    </location>
</feature>
<feature type="transmembrane region" description="Helical" evidence="7">
    <location>
        <begin position="20"/>
        <end position="38"/>
    </location>
</feature>
<feature type="transmembrane region" description="Helical" evidence="7">
    <location>
        <begin position="243"/>
        <end position="267"/>
    </location>
</feature>
<accession>A0ABW7MNG1</accession>
<name>A0ABW7MNG1_9FLAO</name>